<dbReference type="OrthoDB" id="9808347at2"/>
<dbReference type="InterPro" id="IPR005321">
    <property type="entry name" value="Peptidase_S58_DmpA"/>
</dbReference>
<keyword evidence="2" id="KW-0031">Aminopeptidase</keyword>
<dbReference type="Gene3D" id="3.60.70.12">
    <property type="entry name" value="L-amino peptidase D-ALA esterase/amidase"/>
    <property type="match status" value="1"/>
</dbReference>
<name>A0A1M5JVD7_9FIRM</name>
<dbReference type="GO" id="GO:0004177">
    <property type="term" value="F:aminopeptidase activity"/>
    <property type="evidence" value="ECO:0007669"/>
    <property type="project" value="UniProtKB-KW"/>
</dbReference>
<dbReference type="PANTHER" id="PTHR36512:SF3">
    <property type="entry name" value="BLR5678 PROTEIN"/>
    <property type="match status" value="1"/>
</dbReference>
<keyword evidence="2" id="KW-0645">Protease</keyword>
<dbReference type="STRING" id="1123382.SAMN02745221_00238"/>
<dbReference type="Proteomes" id="UP000242329">
    <property type="component" value="Unassembled WGS sequence"/>
</dbReference>
<dbReference type="Pfam" id="PF03576">
    <property type="entry name" value="Peptidase_S58"/>
    <property type="match status" value="1"/>
</dbReference>
<dbReference type="PANTHER" id="PTHR36512">
    <property type="entry name" value="D-AMINOPEPTIDASE"/>
    <property type="match status" value="1"/>
</dbReference>
<reference evidence="3" key="1">
    <citation type="submission" date="2016-11" db="EMBL/GenBank/DDBJ databases">
        <authorList>
            <person name="Varghese N."/>
            <person name="Submissions S."/>
        </authorList>
    </citation>
    <scope>NUCLEOTIDE SEQUENCE [LARGE SCALE GENOMIC DNA]</scope>
    <source>
        <strain evidence="3">DSM 11003</strain>
    </source>
</reference>
<evidence type="ECO:0000256" key="1">
    <source>
        <dbReference type="ARBA" id="ARBA00007068"/>
    </source>
</evidence>
<sequence length="319" mass="32995">MPSITDVKGITVGSAEDLEALTGCTVILTGPEGAVCGVDVRGGGPGTRETDALSPLNMVEKVHAVVLAGGSAFGLDAACGVMDYLEEKGIGHKTTAGVVPIVPAAVLYDLGIGNPKVRPNREMGYRACMQAGKEVKEGNYGAGAGATVGKLRGYNHATKGGLGTFSLTLSNGFTVGAIVAVNAFGDVWDPQKGKIVAGVRDDQGRIIGTRRAFQDMSGLVALGEEAFYTNTTLAVVACNGRFNKSQLTKLAGMSHNGLVRVINPVHTYCDGDTVFALATGEMEADLNIAGYLAQEVLARAVLRAVYAAETAGGIKCWRD</sequence>
<dbReference type="AlphaFoldDB" id="A0A1M5JVD7"/>
<accession>A0A1M5JVD7</accession>
<organism evidence="2 3">
    <name type="scientific">Thermosyntropha lipolytica DSM 11003</name>
    <dbReference type="NCBI Taxonomy" id="1123382"/>
    <lineage>
        <taxon>Bacteria</taxon>
        <taxon>Bacillati</taxon>
        <taxon>Bacillota</taxon>
        <taxon>Clostridia</taxon>
        <taxon>Eubacteriales</taxon>
        <taxon>Syntrophomonadaceae</taxon>
        <taxon>Thermosyntropha</taxon>
    </lineage>
</organism>
<comment type="similarity">
    <text evidence="1">Belongs to the peptidase S58 family.</text>
</comment>
<dbReference type="SUPFAM" id="SSF56266">
    <property type="entry name" value="DmpA/ArgJ-like"/>
    <property type="match status" value="1"/>
</dbReference>
<proteinExistence type="inferred from homology"/>
<protein>
    <submittedName>
        <fullName evidence="2">L-aminopeptidase/D-esterase</fullName>
    </submittedName>
</protein>
<keyword evidence="3" id="KW-1185">Reference proteome</keyword>
<evidence type="ECO:0000313" key="3">
    <source>
        <dbReference type="Proteomes" id="UP000242329"/>
    </source>
</evidence>
<keyword evidence="2" id="KW-0378">Hydrolase</keyword>
<gene>
    <name evidence="2" type="ORF">SAMN02745221_00238</name>
</gene>
<dbReference type="InterPro" id="IPR016117">
    <property type="entry name" value="ArgJ-like_dom_sf"/>
</dbReference>
<evidence type="ECO:0000313" key="2">
    <source>
        <dbReference type="EMBL" id="SHG44501.1"/>
    </source>
</evidence>
<dbReference type="RefSeq" id="WP_073089103.1">
    <property type="nucleotide sequence ID" value="NZ_FQWY01000003.1"/>
</dbReference>
<dbReference type="EMBL" id="FQWY01000003">
    <property type="protein sequence ID" value="SHG44501.1"/>
    <property type="molecule type" value="Genomic_DNA"/>
</dbReference>
<dbReference type="CDD" id="cd02252">
    <property type="entry name" value="nylC_like"/>
    <property type="match status" value="1"/>
</dbReference>